<name>A0A0P0VMD9_ORYSJ</name>
<proteinExistence type="predicted"/>
<evidence type="ECO:0000313" key="2">
    <source>
        <dbReference type="EMBL" id="BAS80024.1"/>
    </source>
</evidence>
<reference evidence="2 3" key="3">
    <citation type="journal article" date="2013" name="Rice">
        <title>Improvement of the Oryza sativa Nipponbare reference genome using next generation sequence and optical map data.</title>
        <authorList>
            <person name="Kawahara Y."/>
            <person name="de la Bastide M."/>
            <person name="Hamilton J.P."/>
            <person name="Kanamori H."/>
            <person name="McCombie W.R."/>
            <person name="Ouyang S."/>
            <person name="Schwartz D.C."/>
            <person name="Tanaka T."/>
            <person name="Wu J."/>
            <person name="Zhou S."/>
            <person name="Childs K.L."/>
            <person name="Davidson R.M."/>
            <person name="Lin H."/>
            <person name="Quesada-Ocampo L."/>
            <person name="Vaillancourt B."/>
            <person name="Sakai H."/>
            <person name="Lee S.S."/>
            <person name="Kim J."/>
            <person name="Numa H."/>
            <person name="Itoh T."/>
            <person name="Buell C.R."/>
            <person name="Matsumoto T."/>
        </authorList>
    </citation>
    <scope>NUCLEOTIDE SEQUENCE [LARGE SCALE GENOMIC DNA]</scope>
    <source>
        <strain evidence="3">cv. Nipponbare</strain>
    </source>
</reference>
<feature type="non-terminal residue" evidence="2">
    <location>
        <position position="194"/>
    </location>
</feature>
<protein>
    <submittedName>
        <fullName evidence="2">Os02g0645725 protein</fullName>
    </submittedName>
</protein>
<dbReference type="InParanoid" id="A0A0P0VMD9"/>
<evidence type="ECO:0000256" key="1">
    <source>
        <dbReference type="SAM" id="MobiDB-lite"/>
    </source>
</evidence>
<feature type="region of interest" description="Disordered" evidence="1">
    <location>
        <begin position="114"/>
        <end position="185"/>
    </location>
</feature>
<dbReference type="PaxDb" id="39947-A0A0P0VMD9"/>
<accession>A0A0P0VMD9</accession>
<feature type="compositionally biased region" description="Basic residues" evidence="1">
    <location>
        <begin position="116"/>
        <end position="135"/>
    </location>
</feature>
<dbReference type="EMBL" id="AP014958">
    <property type="protein sequence ID" value="BAS80024.1"/>
    <property type="molecule type" value="Genomic_DNA"/>
</dbReference>
<gene>
    <name evidence="2" type="ordered locus">Os02g0645725</name>
    <name evidence="2" type="ORF">OSNPB_020645725</name>
</gene>
<reference evidence="2 3" key="2">
    <citation type="journal article" date="2013" name="Plant Cell Physiol.">
        <title>Rice Annotation Project Database (RAP-DB): an integrative and interactive database for rice genomics.</title>
        <authorList>
            <person name="Sakai H."/>
            <person name="Lee S.S."/>
            <person name="Tanaka T."/>
            <person name="Numa H."/>
            <person name="Kim J."/>
            <person name="Kawahara Y."/>
            <person name="Wakimoto H."/>
            <person name="Yang C.C."/>
            <person name="Iwamoto M."/>
            <person name="Abe T."/>
            <person name="Yamada Y."/>
            <person name="Muto A."/>
            <person name="Inokuchi H."/>
            <person name="Ikemura T."/>
            <person name="Matsumoto T."/>
            <person name="Sasaki T."/>
            <person name="Itoh T."/>
        </authorList>
    </citation>
    <scope>NUCLEOTIDE SEQUENCE [LARGE SCALE GENOMIC DNA]</scope>
    <source>
        <strain evidence="3">cv. Nipponbare</strain>
    </source>
</reference>
<dbReference type="Gramene" id="Os02t0645725-00">
    <property type="protein sequence ID" value="Os02t0645725-00"/>
    <property type="gene ID" value="Os02g0645725"/>
</dbReference>
<sequence>GDGRRGGRHDDGGLLLAAHLEHLAVGVGVQAADERRAAGRPVLREEAARLVADAAGVAERLGALGAGAPLGRLLDAAVAAAAVARGGEGGAAAGGGGEVRRLLRGEVHVLEERREGGRRRAGRGCRGGRRRRRVGQGRAGERPHGGTRPLAPPRLHRHQRLRRQRANGRGAHRVQQRRRRAFVRPPVLRLAARR</sequence>
<dbReference type="AlphaFoldDB" id="A0A0P0VMD9"/>
<organism evidence="2 3">
    <name type="scientific">Oryza sativa subsp. japonica</name>
    <name type="common">Rice</name>
    <dbReference type="NCBI Taxonomy" id="39947"/>
    <lineage>
        <taxon>Eukaryota</taxon>
        <taxon>Viridiplantae</taxon>
        <taxon>Streptophyta</taxon>
        <taxon>Embryophyta</taxon>
        <taxon>Tracheophyta</taxon>
        <taxon>Spermatophyta</taxon>
        <taxon>Magnoliopsida</taxon>
        <taxon>Liliopsida</taxon>
        <taxon>Poales</taxon>
        <taxon>Poaceae</taxon>
        <taxon>BOP clade</taxon>
        <taxon>Oryzoideae</taxon>
        <taxon>Oryzeae</taxon>
        <taxon>Oryzinae</taxon>
        <taxon>Oryza</taxon>
        <taxon>Oryza sativa</taxon>
    </lineage>
</organism>
<dbReference type="Proteomes" id="UP000059680">
    <property type="component" value="Chromosome 2"/>
</dbReference>
<feature type="non-terminal residue" evidence="2">
    <location>
        <position position="1"/>
    </location>
</feature>
<reference evidence="3" key="1">
    <citation type="journal article" date="2005" name="Nature">
        <title>The map-based sequence of the rice genome.</title>
        <authorList>
            <consortium name="International rice genome sequencing project (IRGSP)"/>
            <person name="Matsumoto T."/>
            <person name="Wu J."/>
            <person name="Kanamori H."/>
            <person name="Katayose Y."/>
            <person name="Fujisawa M."/>
            <person name="Namiki N."/>
            <person name="Mizuno H."/>
            <person name="Yamamoto K."/>
            <person name="Antonio B.A."/>
            <person name="Baba T."/>
            <person name="Sakata K."/>
            <person name="Nagamura Y."/>
            <person name="Aoki H."/>
            <person name="Arikawa K."/>
            <person name="Arita K."/>
            <person name="Bito T."/>
            <person name="Chiden Y."/>
            <person name="Fujitsuka N."/>
            <person name="Fukunaka R."/>
            <person name="Hamada M."/>
            <person name="Harada C."/>
            <person name="Hayashi A."/>
            <person name="Hijishita S."/>
            <person name="Honda M."/>
            <person name="Hosokawa S."/>
            <person name="Ichikawa Y."/>
            <person name="Idonuma A."/>
            <person name="Iijima M."/>
            <person name="Ikeda M."/>
            <person name="Ikeno M."/>
            <person name="Ito K."/>
            <person name="Ito S."/>
            <person name="Ito T."/>
            <person name="Ito Y."/>
            <person name="Ito Y."/>
            <person name="Iwabuchi A."/>
            <person name="Kamiya K."/>
            <person name="Karasawa W."/>
            <person name="Kurita K."/>
            <person name="Katagiri S."/>
            <person name="Kikuta A."/>
            <person name="Kobayashi H."/>
            <person name="Kobayashi N."/>
            <person name="Machita K."/>
            <person name="Maehara T."/>
            <person name="Masukawa M."/>
            <person name="Mizubayashi T."/>
            <person name="Mukai Y."/>
            <person name="Nagasaki H."/>
            <person name="Nagata Y."/>
            <person name="Naito S."/>
            <person name="Nakashima M."/>
            <person name="Nakama Y."/>
            <person name="Nakamichi Y."/>
            <person name="Nakamura M."/>
            <person name="Meguro A."/>
            <person name="Negishi M."/>
            <person name="Ohta I."/>
            <person name="Ohta T."/>
            <person name="Okamoto M."/>
            <person name="Ono N."/>
            <person name="Saji S."/>
            <person name="Sakaguchi M."/>
            <person name="Sakai K."/>
            <person name="Shibata M."/>
            <person name="Shimokawa T."/>
            <person name="Song J."/>
            <person name="Takazaki Y."/>
            <person name="Terasawa K."/>
            <person name="Tsugane M."/>
            <person name="Tsuji K."/>
            <person name="Ueda S."/>
            <person name="Waki K."/>
            <person name="Yamagata H."/>
            <person name="Yamamoto M."/>
            <person name="Yamamoto S."/>
            <person name="Yamane H."/>
            <person name="Yoshiki S."/>
            <person name="Yoshihara R."/>
            <person name="Yukawa K."/>
            <person name="Zhong H."/>
            <person name="Yano M."/>
            <person name="Yuan Q."/>
            <person name="Ouyang S."/>
            <person name="Liu J."/>
            <person name="Jones K.M."/>
            <person name="Gansberger K."/>
            <person name="Moffat K."/>
            <person name="Hill J."/>
            <person name="Bera J."/>
            <person name="Fadrosh D."/>
            <person name="Jin S."/>
            <person name="Johri S."/>
            <person name="Kim M."/>
            <person name="Overton L."/>
            <person name="Reardon M."/>
            <person name="Tsitrin T."/>
            <person name="Vuong H."/>
            <person name="Weaver B."/>
            <person name="Ciecko A."/>
            <person name="Tallon L."/>
            <person name="Jackson J."/>
            <person name="Pai G."/>
            <person name="Aken S.V."/>
            <person name="Utterback T."/>
            <person name="Reidmuller S."/>
            <person name="Feldblyum T."/>
            <person name="Hsiao J."/>
            <person name="Zismann V."/>
            <person name="Iobst S."/>
            <person name="de Vazeille A.R."/>
            <person name="Buell C.R."/>
            <person name="Ying K."/>
            <person name="Li Y."/>
            <person name="Lu T."/>
            <person name="Huang Y."/>
            <person name="Zhao Q."/>
            <person name="Feng Q."/>
            <person name="Zhang L."/>
            <person name="Zhu J."/>
            <person name="Weng Q."/>
            <person name="Mu J."/>
            <person name="Lu Y."/>
            <person name="Fan D."/>
            <person name="Liu Y."/>
            <person name="Guan J."/>
            <person name="Zhang Y."/>
            <person name="Yu S."/>
            <person name="Liu X."/>
            <person name="Zhang Y."/>
            <person name="Hong G."/>
            <person name="Han B."/>
            <person name="Choisne N."/>
            <person name="Demange N."/>
            <person name="Orjeda G."/>
            <person name="Samain S."/>
            <person name="Cattolico L."/>
            <person name="Pelletier E."/>
            <person name="Couloux A."/>
            <person name="Segurens B."/>
            <person name="Wincker P."/>
            <person name="D'Hont A."/>
            <person name="Scarpelli C."/>
            <person name="Weissenbach J."/>
            <person name="Salanoubat M."/>
            <person name="Quetier F."/>
            <person name="Yu Y."/>
            <person name="Kim H.R."/>
            <person name="Rambo T."/>
            <person name="Currie J."/>
            <person name="Collura K."/>
            <person name="Luo M."/>
            <person name="Yang T."/>
            <person name="Ammiraju J.S.S."/>
            <person name="Engler F."/>
            <person name="Soderlund C."/>
            <person name="Wing R.A."/>
            <person name="Palmer L.E."/>
            <person name="de la Bastide M."/>
            <person name="Spiegel L."/>
            <person name="Nascimento L."/>
            <person name="Zutavern T."/>
            <person name="O'Shaughnessy A."/>
            <person name="Dike S."/>
            <person name="Dedhia N."/>
            <person name="Preston R."/>
            <person name="Balija V."/>
            <person name="McCombie W.R."/>
            <person name="Chow T."/>
            <person name="Chen H."/>
            <person name="Chung M."/>
            <person name="Chen C."/>
            <person name="Shaw J."/>
            <person name="Wu H."/>
            <person name="Hsiao K."/>
            <person name="Chao Y."/>
            <person name="Chu M."/>
            <person name="Cheng C."/>
            <person name="Hour A."/>
            <person name="Lee P."/>
            <person name="Lin S."/>
            <person name="Lin Y."/>
            <person name="Liou J."/>
            <person name="Liu S."/>
            <person name="Hsing Y."/>
            <person name="Raghuvanshi S."/>
            <person name="Mohanty A."/>
            <person name="Bharti A.K."/>
            <person name="Gaur A."/>
            <person name="Gupta V."/>
            <person name="Kumar D."/>
            <person name="Ravi V."/>
            <person name="Vij S."/>
            <person name="Kapur A."/>
            <person name="Khurana P."/>
            <person name="Khurana P."/>
            <person name="Khurana J.P."/>
            <person name="Tyagi A.K."/>
            <person name="Gaikwad K."/>
            <person name="Singh A."/>
            <person name="Dalal V."/>
            <person name="Srivastava S."/>
            <person name="Dixit A."/>
            <person name="Pal A.K."/>
            <person name="Ghazi I.A."/>
            <person name="Yadav M."/>
            <person name="Pandit A."/>
            <person name="Bhargava A."/>
            <person name="Sureshbabu K."/>
            <person name="Batra K."/>
            <person name="Sharma T.R."/>
            <person name="Mohapatra T."/>
            <person name="Singh N.K."/>
            <person name="Messing J."/>
            <person name="Nelson A.B."/>
            <person name="Fuks G."/>
            <person name="Kavchok S."/>
            <person name="Keizer G."/>
            <person name="Linton E."/>
            <person name="Llaca V."/>
            <person name="Song R."/>
            <person name="Tanyolac B."/>
            <person name="Young S."/>
            <person name="Ho-Il K."/>
            <person name="Hahn J.H."/>
            <person name="Sangsakoo G."/>
            <person name="Vanavichit A."/>
            <person name="de Mattos Luiz.A.T."/>
            <person name="Zimmer P.D."/>
            <person name="Malone G."/>
            <person name="Dellagostin O."/>
            <person name="de Oliveira A.C."/>
            <person name="Bevan M."/>
            <person name="Bancroft I."/>
            <person name="Minx P."/>
            <person name="Cordum H."/>
            <person name="Wilson R."/>
            <person name="Cheng Z."/>
            <person name="Jin W."/>
            <person name="Jiang J."/>
            <person name="Leong S.A."/>
            <person name="Iwama H."/>
            <person name="Gojobori T."/>
            <person name="Itoh T."/>
            <person name="Niimura Y."/>
            <person name="Fujii Y."/>
            <person name="Habara T."/>
            <person name="Sakai H."/>
            <person name="Sato Y."/>
            <person name="Wilson G."/>
            <person name="Kumar K."/>
            <person name="McCouch S."/>
            <person name="Juretic N."/>
            <person name="Hoen D."/>
            <person name="Wright S."/>
            <person name="Bruskiewich R."/>
            <person name="Bureau T."/>
            <person name="Miyao A."/>
            <person name="Hirochika H."/>
            <person name="Nishikawa T."/>
            <person name="Kadowaki K."/>
            <person name="Sugiura M."/>
            <person name="Burr B."/>
            <person name="Sasaki T."/>
        </authorList>
    </citation>
    <scope>NUCLEOTIDE SEQUENCE [LARGE SCALE GENOMIC DNA]</scope>
    <source>
        <strain evidence="3">cv. Nipponbare</strain>
    </source>
</reference>
<feature type="compositionally biased region" description="Basic residues" evidence="1">
    <location>
        <begin position="154"/>
        <end position="182"/>
    </location>
</feature>
<evidence type="ECO:0000313" key="3">
    <source>
        <dbReference type="Proteomes" id="UP000059680"/>
    </source>
</evidence>
<keyword evidence="3" id="KW-1185">Reference proteome</keyword>